<reference evidence="1 2" key="1">
    <citation type="submission" date="2019-05" db="EMBL/GenBank/DDBJ databases">
        <title>Complete genome sequence of Pseudomonas Pseudomonas resinovorans.</title>
        <authorList>
            <person name="Chen H.-P."/>
        </authorList>
    </citation>
    <scope>NUCLEOTIDE SEQUENCE [LARGE SCALE GENOMIC DNA]</scope>
    <source>
        <strain evidence="1 2">TCU-CK1</strain>
    </source>
</reference>
<dbReference type="AlphaFoldDB" id="A0AAE6RBM2"/>
<accession>A0AAE6RBM2</accession>
<gene>
    <name evidence="1" type="ORF">TCK1_2356</name>
</gene>
<sequence length="121" mass="13901">MLQLNAGAIKGFETSVSYSFQTVISQKLLAENNVIHTKDKRIRTNNVHSITFFIIHRAVGSTSRPDEANQRLTHERPVHLRPPATLFCQRLLPIGTSRCDLILRVKNNLYGTYRFVKHLPY</sequence>
<protein>
    <submittedName>
        <fullName evidence="1">Uncharacterized protein</fullName>
    </submittedName>
</protein>
<evidence type="ECO:0000313" key="2">
    <source>
        <dbReference type="Proteomes" id="UP000464593"/>
    </source>
</evidence>
<name>A0AAE6RBM2_9PSED</name>
<proteinExistence type="predicted"/>
<dbReference type="EMBL" id="CP040324">
    <property type="protein sequence ID" value="QHB27702.1"/>
    <property type="molecule type" value="Genomic_DNA"/>
</dbReference>
<dbReference type="Proteomes" id="UP000464593">
    <property type="component" value="Chromosome"/>
</dbReference>
<organism evidence="1 2">
    <name type="scientific">Pseudomonas monteilii</name>
    <dbReference type="NCBI Taxonomy" id="76759"/>
    <lineage>
        <taxon>Bacteria</taxon>
        <taxon>Pseudomonadati</taxon>
        <taxon>Pseudomonadota</taxon>
        <taxon>Gammaproteobacteria</taxon>
        <taxon>Pseudomonadales</taxon>
        <taxon>Pseudomonadaceae</taxon>
        <taxon>Pseudomonas</taxon>
    </lineage>
</organism>
<evidence type="ECO:0000313" key="1">
    <source>
        <dbReference type="EMBL" id="QHB27702.1"/>
    </source>
</evidence>